<comment type="subcellular location">
    <subcellularLocation>
        <location evidence="1">Secreted</location>
    </subcellularLocation>
</comment>
<keyword evidence="3" id="KW-0964">Secreted</keyword>
<dbReference type="GO" id="GO:0005549">
    <property type="term" value="F:odorant binding"/>
    <property type="evidence" value="ECO:0007669"/>
    <property type="project" value="InterPro"/>
</dbReference>
<feature type="chain" id="PRO_5006036480" evidence="4">
    <location>
        <begin position="18"/>
        <end position="138"/>
    </location>
</feature>
<dbReference type="GO" id="GO:0005576">
    <property type="term" value="C:extracellular region"/>
    <property type="evidence" value="ECO:0007669"/>
    <property type="project" value="UniProtKB-SubCell"/>
</dbReference>
<dbReference type="InterPro" id="IPR006170">
    <property type="entry name" value="PBP/GOBP"/>
</dbReference>
<reference evidence="5" key="2">
    <citation type="submission" date="2015-03" db="EMBL/GenBank/DDBJ databases">
        <authorList>
            <person name="Murphy D."/>
        </authorList>
    </citation>
    <scope>NUCLEOTIDE SEQUENCE</scope>
</reference>
<proteinExistence type="evidence at transcript level"/>
<dbReference type="Gene3D" id="1.10.238.20">
    <property type="entry name" value="Pheromone/general odorant binding protein domain"/>
    <property type="match status" value="1"/>
</dbReference>
<dbReference type="InterPro" id="IPR036728">
    <property type="entry name" value="PBP_GOBP_sf"/>
</dbReference>
<organism evidence="5">
    <name type="scientific">Sclerodermus sp. MQW-2015</name>
    <dbReference type="NCBI Taxonomy" id="1729718"/>
    <lineage>
        <taxon>Eukaryota</taxon>
        <taxon>Metazoa</taxon>
        <taxon>Ecdysozoa</taxon>
        <taxon>Arthropoda</taxon>
        <taxon>Hexapoda</taxon>
        <taxon>Insecta</taxon>
        <taxon>Pterygota</taxon>
        <taxon>Neoptera</taxon>
        <taxon>Endopterygota</taxon>
        <taxon>Hymenoptera</taxon>
        <taxon>Apocrita</taxon>
        <taxon>Aculeata</taxon>
        <taxon>Chrysidoidea</taxon>
        <taxon>Bethylidae</taxon>
        <taxon>Scleroderminae</taxon>
        <taxon>Sclerodermus</taxon>
    </lineage>
</organism>
<feature type="signal peptide" evidence="4">
    <location>
        <begin position="1"/>
        <end position="17"/>
    </location>
</feature>
<name>A0A0N9JZQ9_9HYME</name>
<dbReference type="AlphaFoldDB" id="A0A0N9JZQ9"/>
<dbReference type="CDD" id="cd23992">
    <property type="entry name" value="PBP_GOBP"/>
    <property type="match status" value="1"/>
</dbReference>
<evidence type="ECO:0000256" key="1">
    <source>
        <dbReference type="ARBA" id="ARBA00004613"/>
    </source>
</evidence>
<comment type="similarity">
    <text evidence="2">Belongs to the PBP/GOBP family.</text>
</comment>
<dbReference type="Pfam" id="PF01395">
    <property type="entry name" value="PBP_GOBP"/>
    <property type="match status" value="1"/>
</dbReference>
<evidence type="ECO:0000313" key="5">
    <source>
        <dbReference type="EMBL" id="ALG36134.1"/>
    </source>
</evidence>
<dbReference type="SUPFAM" id="SSF47565">
    <property type="entry name" value="Insect pheromone/odorant-binding proteins"/>
    <property type="match status" value="1"/>
</dbReference>
<keyword evidence="4" id="KW-0732">Signal</keyword>
<accession>A0A0N9JZQ9</accession>
<dbReference type="GO" id="GO:0007608">
    <property type="term" value="P:sensory perception of smell"/>
    <property type="evidence" value="ECO:0007669"/>
    <property type="project" value="UniProtKB-ARBA"/>
</dbReference>
<sequence>MIKLILVLIVGVATLLAVGECGVMPATMKQATAKLRQECIEKTGAAEDAIDNASKGIFAEDDKLKCYFKCIFEELTVFDESGKVNYDIILEMLPEEAKEVGQKIIDDCKDTTGKDLCELAYNINRCAYDSNPQIYFAI</sequence>
<protein>
    <submittedName>
        <fullName evidence="5">Odorant binding protein 1</fullName>
    </submittedName>
</protein>
<gene>
    <name evidence="5" type="primary">csp1</name>
</gene>
<dbReference type="FunFam" id="1.10.238.20:FF:000001">
    <property type="entry name" value="General odorant-binding protein lush"/>
    <property type="match status" value="1"/>
</dbReference>
<dbReference type="EMBL" id="KP963686">
    <property type="protein sequence ID" value="ALG36134.1"/>
    <property type="molecule type" value="mRNA"/>
</dbReference>
<dbReference type="PANTHER" id="PTHR21364">
    <property type="entry name" value="GENERAL ODORANT-BINDING PROTEIN 19A"/>
    <property type="match status" value="1"/>
</dbReference>
<evidence type="ECO:0000256" key="4">
    <source>
        <dbReference type="SAM" id="SignalP"/>
    </source>
</evidence>
<dbReference type="PANTHER" id="PTHR21364:SF2">
    <property type="entry name" value="GENERAL ODORANT-BINDING PROTEIN 19A"/>
    <property type="match status" value="1"/>
</dbReference>
<reference evidence="5" key="1">
    <citation type="journal article" date="2015" name="Comp. Biochem. Physiol. Part D Genomics Proteomics">
        <title>Analysis of antennal transcriptome and odorant binding protein expression profiles of the recently identified parasitoid wasp, Sclerodermus sp.</title>
        <authorList>
            <person name="Zhou C.X."/>
            <person name="Min S.F."/>
            <person name="Yan-Long T."/>
            <person name="Wang M.Q."/>
        </authorList>
    </citation>
    <scope>NUCLEOTIDE SEQUENCE</scope>
</reference>
<dbReference type="PRINTS" id="PR00485">
    <property type="entry name" value="MEALWORMBTLB"/>
</dbReference>
<evidence type="ECO:0000256" key="2">
    <source>
        <dbReference type="ARBA" id="ARBA00008098"/>
    </source>
</evidence>
<evidence type="ECO:0000256" key="3">
    <source>
        <dbReference type="ARBA" id="ARBA00022525"/>
    </source>
</evidence>
<dbReference type="SMART" id="SM00708">
    <property type="entry name" value="PhBP"/>
    <property type="match status" value="1"/>
</dbReference>